<evidence type="ECO:0000256" key="8">
    <source>
        <dbReference type="ARBA" id="ARBA00023242"/>
    </source>
</evidence>
<comment type="caution">
    <text evidence="13">The sequence shown here is derived from an EMBL/GenBank/DDBJ whole genome shotgun (WGS) entry which is preliminary data.</text>
</comment>
<dbReference type="PRINTS" id="PR00056">
    <property type="entry name" value="HSFDOMAIN"/>
</dbReference>
<evidence type="ECO:0000256" key="7">
    <source>
        <dbReference type="ARBA" id="ARBA00023163"/>
    </source>
</evidence>
<keyword evidence="8" id="KW-0539">Nucleus</keyword>
<dbReference type="EMBL" id="JAUJYN010000012">
    <property type="protein sequence ID" value="KAK1259669.1"/>
    <property type="molecule type" value="Genomic_DNA"/>
</dbReference>
<dbReference type="AlphaFoldDB" id="A0AAV9A6B2"/>
<dbReference type="SUPFAM" id="SSF46785">
    <property type="entry name" value="Winged helix' DNA-binding domain"/>
    <property type="match status" value="1"/>
</dbReference>
<comment type="similarity">
    <text evidence="9">Belongs to the HSF family.</text>
</comment>
<feature type="domain" description="HSF-type DNA-binding" evidence="12">
    <location>
        <begin position="14"/>
        <end position="130"/>
    </location>
</feature>
<dbReference type="Proteomes" id="UP001179952">
    <property type="component" value="Unassembled WGS sequence"/>
</dbReference>
<feature type="region of interest" description="Disordered" evidence="11">
    <location>
        <begin position="461"/>
        <end position="503"/>
    </location>
</feature>
<keyword evidence="6" id="KW-0238">DNA-binding</keyword>
<keyword evidence="3" id="KW-0597">Phosphoprotein</keyword>
<evidence type="ECO:0000256" key="6">
    <source>
        <dbReference type="ARBA" id="ARBA00023125"/>
    </source>
</evidence>
<evidence type="ECO:0000256" key="9">
    <source>
        <dbReference type="RuleBase" id="RU004020"/>
    </source>
</evidence>
<evidence type="ECO:0000256" key="2">
    <source>
        <dbReference type="ARBA" id="ARBA00011233"/>
    </source>
</evidence>
<name>A0AAV9A6B2_ACOGR</name>
<dbReference type="GO" id="GO:0005634">
    <property type="term" value="C:nucleus"/>
    <property type="evidence" value="ECO:0007669"/>
    <property type="project" value="UniProtKB-SubCell"/>
</dbReference>
<dbReference type="Pfam" id="PF00447">
    <property type="entry name" value="HSF_DNA-bind"/>
    <property type="match status" value="1"/>
</dbReference>
<keyword evidence="7" id="KW-0804">Transcription</keyword>
<dbReference type="InterPro" id="IPR000232">
    <property type="entry name" value="HSF_DNA-bd"/>
</dbReference>
<evidence type="ECO:0000256" key="5">
    <source>
        <dbReference type="ARBA" id="ARBA00023016"/>
    </source>
</evidence>
<protein>
    <submittedName>
        <fullName evidence="13">Heat stress transcription factor A-5</fullName>
    </submittedName>
</protein>
<dbReference type="InterPro" id="IPR036390">
    <property type="entry name" value="WH_DNA-bd_sf"/>
</dbReference>
<evidence type="ECO:0000313" key="14">
    <source>
        <dbReference type="Proteomes" id="UP001179952"/>
    </source>
</evidence>
<organism evidence="13 14">
    <name type="scientific">Acorus gramineus</name>
    <name type="common">Dwarf sweet flag</name>
    <dbReference type="NCBI Taxonomy" id="55184"/>
    <lineage>
        <taxon>Eukaryota</taxon>
        <taxon>Viridiplantae</taxon>
        <taxon>Streptophyta</taxon>
        <taxon>Embryophyta</taxon>
        <taxon>Tracheophyta</taxon>
        <taxon>Spermatophyta</taxon>
        <taxon>Magnoliopsida</taxon>
        <taxon>Liliopsida</taxon>
        <taxon>Acoraceae</taxon>
        <taxon>Acorus</taxon>
    </lineage>
</organism>
<feature type="compositionally biased region" description="Polar residues" evidence="11">
    <location>
        <begin position="399"/>
        <end position="416"/>
    </location>
</feature>
<dbReference type="GO" id="GO:0006357">
    <property type="term" value="P:regulation of transcription by RNA polymerase II"/>
    <property type="evidence" value="ECO:0007669"/>
    <property type="project" value="TreeGrafter"/>
</dbReference>
<keyword evidence="10" id="KW-0175">Coiled coil</keyword>
<comment type="subunit">
    <text evidence="2">Homotrimer.</text>
</comment>
<dbReference type="SMART" id="SM00415">
    <property type="entry name" value="HSF"/>
    <property type="match status" value="1"/>
</dbReference>
<feature type="region of interest" description="Disordered" evidence="11">
    <location>
        <begin position="284"/>
        <end position="310"/>
    </location>
</feature>
<evidence type="ECO:0000256" key="11">
    <source>
        <dbReference type="SAM" id="MobiDB-lite"/>
    </source>
</evidence>
<evidence type="ECO:0000256" key="10">
    <source>
        <dbReference type="SAM" id="Coils"/>
    </source>
</evidence>
<feature type="compositionally biased region" description="Basic and acidic residues" evidence="11">
    <location>
        <begin position="477"/>
        <end position="496"/>
    </location>
</feature>
<keyword evidence="5" id="KW-0346">Stress response</keyword>
<dbReference type="PANTHER" id="PTHR10015:SF377">
    <property type="entry name" value="HEAT STRESS TRANSCRIPTION FACTOR A-5"/>
    <property type="match status" value="1"/>
</dbReference>
<evidence type="ECO:0000256" key="1">
    <source>
        <dbReference type="ARBA" id="ARBA00004123"/>
    </source>
</evidence>
<feature type="region of interest" description="Disordered" evidence="11">
    <location>
        <begin position="397"/>
        <end position="448"/>
    </location>
</feature>
<proteinExistence type="inferred from homology"/>
<reference evidence="13" key="1">
    <citation type="journal article" date="2023" name="Nat. Commun.">
        <title>Diploid and tetraploid genomes of Acorus and the evolution of monocots.</title>
        <authorList>
            <person name="Ma L."/>
            <person name="Liu K.W."/>
            <person name="Li Z."/>
            <person name="Hsiao Y.Y."/>
            <person name="Qi Y."/>
            <person name="Fu T."/>
            <person name="Tang G.D."/>
            <person name="Zhang D."/>
            <person name="Sun W.H."/>
            <person name="Liu D.K."/>
            <person name="Li Y."/>
            <person name="Chen G.Z."/>
            <person name="Liu X.D."/>
            <person name="Liao X.Y."/>
            <person name="Jiang Y.T."/>
            <person name="Yu X."/>
            <person name="Hao Y."/>
            <person name="Huang J."/>
            <person name="Zhao X.W."/>
            <person name="Ke S."/>
            <person name="Chen Y.Y."/>
            <person name="Wu W.L."/>
            <person name="Hsu J.L."/>
            <person name="Lin Y.F."/>
            <person name="Huang M.D."/>
            <person name="Li C.Y."/>
            <person name="Huang L."/>
            <person name="Wang Z.W."/>
            <person name="Zhao X."/>
            <person name="Zhong W.Y."/>
            <person name="Peng D.H."/>
            <person name="Ahmad S."/>
            <person name="Lan S."/>
            <person name="Zhang J.S."/>
            <person name="Tsai W.C."/>
            <person name="Van de Peer Y."/>
            <person name="Liu Z.J."/>
        </authorList>
    </citation>
    <scope>NUCLEOTIDE SEQUENCE</scope>
    <source>
        <strain evidence="13">SCP</strain>
    </source>
</reference>
<dbReference type="Gene3D" id="1.10.10.10">
    <property type="entry name" value="Winged helix-like DNA-binding domain superfamily/Winged helix DNA-binding domain"/>
    <property type="match status" value="1"/>
</dbReference>
<accession>A0AAV9A6B2</accession>
<evidence type="ECO:0000256" key="3">
    <source>
        <dbReference type="ARBA" id="ARBA00022553"/>
    </source>
</evidence>
<dbReference type="GO" id="GO:0000978">
    <property type="term" value="F:RNA polymerase II cis-regulatory region sequence-specific DNA binding"/>
    <property type="evidence" value="ECO:0007669"/>
    <property type="project" value="TreeGrafter"/>
</dbReference>
<gene>
    <name evidence="13" type="ORF">QJS04_geneDACA017993</name>
</gene>
<dbReference type="GO" id="GO:0034605">
    <property type="term" value="P:cellular response to heat"/>
    <property type="evidence" value="ECO:0007669"/>
    <property type="project" value="TreeGrafter"/>
</dbReference>
<evidence type="ECO:0000313" key="13">
    <source>
        <dbReference type="EMBL" id="KAK1259669.1"/>
    </source>
</evidence>
<keyword evidence="4" id="KW-0805">Transcription regulation</keyword>
<dbReference type="FunFam" id="1.10.10.10:FF:000057">
    <property type="entry name" value="Heat shock transcription factor 1"/>
    <property type="match status" value="1"/>
</dbReference>
<dbReference type="PANTHER" id="PTHR10015">
    <property type="entry name" value="HEAT SHOCK TRANSCRIPTION FACTOR"/>
    <property type="match status" value="1"/>
</dbReference>
<dbReference type="InterPro" id="IPR036388">
    <property type="entry name" value="WH-like_DNA-bd_sf"/>
</dbReference>
<dbReference type="GO" id="GO:0003700">
    <property type="term" value="F:DNA-binding transcription factor activity"/>
    <property type="evidence" value="ECO:0007669"/>
    <property type="project" value="InterPro"/>
</dbReference>
<keyword evidence="14" id="KW-1185">Reference proteome</keyword>
<feature type="coiled-coil region" evidence="10">
    <location>
        <begin position="140"/>
        <end position="174"/>
    </location>
</feature>
<evidence type="ECO:0000259" key="12">
    <source>
        <dbReference type="SMART" id="SM00415"/>
    </source>
</evidence>
<comment type="subcellular location">
    <subcellularLocation>
        <location evidence="1">Nucleus</location>
    </subcellularLocation>
</comment>
<sequence length="503" mass="56170">MEGSGGGGGGGSGGPAPFLLKTYEMVDDMSTDEIVSWSPGKASFVVWNPEEFARVLLPTYFKHNNFSSFIRQLNTYWIWILIFVHDCMILSLMKMHIGQGFRKIDSERWEFANEEFIKDQKHLLKNIHRRKPIHSHSHPVGSGDAERAALEEEIEKLNKERSSLQADLRQFKLQQPATRIQLEDVDLRVKQMEQRQARMMEFLAKAVKNPLFVKNLVQMSETTVDLSGNNNNRKRRLPGIGCSQEVLEGGFVDNHSSSSKSPEFCPTFHRDFFDKLKLELSPALSDGNRVSGSTHSTNEEEGSALQSSERVPKDIHERAEVLSFAPDALDLSDTGTSYLSRTNILLPMPAQRNENLELQDFLHSHASEEGEGLIACHLNLTLASTALQVDSSLFPARVPQSSGQESGSSADLNNGATGKDSEKNKSIDAGGLGQEASTNNQGPSAPPARVNDVFWEQFLTERPGCSDTEEASSSLRTYDDQNVRKIENDKSWRSRQDMQQLSL</sequence>
<reference evidence="13" key="2">
    <citation type="submission" date="2023-06" db="EMBL/GenBank/DDBJ databases">
        <authorList>
            <person name="Ma L."/>
            <person name="Liu K.-W."/>
            <person name="Li Z."/>
            <person name="Hsiao Y.-Y."/>
            <person name="Qi Y."/>
            <person name="Fu T."/>
            <person name="Tang G."/>
            <person name="Zhang D."/>
            <person name="Sun W.-H."/>
            <person name="Liu D.-K."/>
            <person name="Li Y."/>
            <person name="Chen G.-Z."/>
            <person name="Liu X.-D."/>
            <person name="Liao X.-Y."/>
            <person name="Jiang Y.-T."/>
            <person name="Yu X."/>
            <person name="Hao Y."/>
            <person name="Huang J."/>
            <person name="Zhao X.-W."/>
            <person name="Ke S."/>
            <person name="Chen Y.-Y."/>
            <person name="Wu W.-L."/>
            <person name="Hsu J.-L."/>
            <person name="Lin Y.-F."/>
            <person name="Huang M.-D."/>
            <person name="Li C.-Y."/>
            <person name="Huang L."/>
            <person name="Wang Z.-W."/>
            <person name="Zhao X."/>
            <person name="Zhong W.-Y."/>
            <person name="Peng D.-H."/>
            <person name="Ahmad S."/>
            <person name="Lan S."/>
            <person name="Zhang J.-S."/>
            <person name="Tsai W.-C."/>
            <person name="Van De Peer Y."/>
            <person name="Liu Z.-J."/>
        </authorList>
    </citation>
    <scope>NUCLEOTIDE SEQUENCE</scope>
    <source>
        <strain evidence="13">SCP</strain>
        <tissue evidence="13">Leaves</tissue>
    </source>
</reference>
<evidence type="ECO:0000256" key="4">
    <source>
        <dbReference type="ARBA" id="ARBA00023015"/>
    </source>
</evidence>